<evidence type="ECO:0000256" key="2">
    <source>
        <dbReference type="ARBA" id="ARBA00009959"/>
    </source>
</evidence>
<evidence type="ECO:0000256" key="10">
    <source>
        <dbReference type="PIRNR" id="PIRNR032582"/>
    </source>
</evidence>
<dbReference type="InterPro" id="IPR019199">
    <property type="entry name" value="Virulence_VapD/CRISPR_Cas2"/>
</dbReference>
<comment type="similarity">
    <text evidence="2 9 10">Belongs to the CRISPR-associated endoribonuclease Cas2 protein family.</text>
</comment>
<dbReference type="EC" id="3.1.-.-" evidence="9"/>
<feature type="binding site" evidence="9">
    <location>
        <position position="8"/>
    </location>
    <ligand>
        <name>Mg(2+)</name>
        <dbReference type="ChEBI" id="CHEBI:18420"/>
        <note>catalytic</note>
    </ligand>
</feature>
<dbReference type="SUPFAM" id="SSF143430">
    <property type="entry name" value="TTP0101/SSO1404-like"/>
    <property type="match status" value="1"/>
</dbReference>
<keyword evidence="12" id="KW-1185">Reference proteome</keyword>
<keyword evidence="8 9" id="KW-0051">Antiviral defense</keyword>
<dbReference type="Pfam" id="PF09827">
    <property type="entry name" value="CRISPR_Cas2"/>
    <property type="match status" value="1"/>
</dbReference>
<dbReference type="GO" id="GO:0016787">
    <property type="term" value="F:hydrolase activity"/>
    <property type="evidence" value="ECO:0007669"/>
    <property type="project" value="UniProtKB-KW"/>
</dbReference>
<organism evidence="11 12">
    <name type="scientific">Akkermansia glycaniphila</name>
    <dbReference type="NCBI Taxonomy" id="1679444"/>
    <lineage>
        <taxon>Bacteria</taxon>
        <taxon>Pseudomonadati</taxon>
        <taxon>Verrucomicrobiota</taxon>
        <taxon>Verrucomicrobiia</taxon>
        <taxon>Verrucomicrobiales</taxon>
        <taxon>Akkermansiaceae</taxon>
        <taxon>Akkermansia</taxon>
    </lineage>
</organism>
<comment type="function">
    <text evidence="9">CRISPR (clustered regularly interspaced short palindromic repeat), is an adaptive immune system that provides protection against mobile genetic elements (viruses, transposable elements and conjugative plasmids). CRISPR clusters contain sequences complementary to antecedent mobile elements and target invading nucleic acids. CRISPR clusters are transcribed and processed into CRISPR RNA (crRNA). Functions as a ssRNA-specific endoribonuclease. Involved in the integration of spacer DNA into the CRISPR cassette.</text>
</comment>
<dbReference type="CDD" id="cd09725">
    <property type="entry name" value="Cas2_I_II_III"/>
    <property type="match status" value="1"/>
</dbReference>
<dbReference type="STRING" id="1679444.PYTT_2361"/>
<gene>
    <name evidence="9" type="primary">cas2</name>
    <name evidence="11" type="ORF">PYTT_2361</name>
</gene>
<evidence type="ECO:0000256" key="7">
    <source>
        <dbReference type="ARBA" id="ARBA00022842"/>
    </source>
</evidence>
<evidence type="ECO:0000313" key="11">
    <source>
        <dbReference type="EMBL" id="SEH99124.1"/>
    </source>
</evidence>
<evidence type="ECO:0000256" key="8">
    <source>
        <dbReference type="ARBA" id="ARBA00023118"/>
    </source>
</evidence>
<keyword evidence="6 9" id="KW-0378">Hydrolase</keyword>
<dbReference type="OrthoDB" id="9798176at2"/>
<proteinExistence type="inferred from homology"/>
<dbReference type="RefSeq" id="WP_067777638.1">
    <property type="nucleotide sequence ID" value="NZ_LIGX01000040.1"/>
</dbReference>
<sequence>MFVIISYDVATATRTGARRLRRIARICENYGQRVQNSVFECKIPPNLFVSVKQQLLDTMDPEEDSLRFYFLGKDDEGKILHVGAKKSYDIDGTLII</sequence>
<dbReference type="KEGG" id="agl:PYTT_2361"/>
<dbReference type="EMBL" id="LT629973">
    <property type="protein sequence ID" value="SEH99124.1"/>
    <property type="molecule type" value="Genomic_DNA"/>
</dbReference>
<evidence type="ECO:0000256" key="1">
    <source>
        <dbReference type="ARBA" id="ARBA00001946"/>
    </source>
</evidence>
<dbReference type="GO" id="GO:0004521">
    <property type="term" value="F:RNA endonuclease activity"/>
    <property type="evidence" value="ECO:0007669"/>
    <property type="project" value="UniProtKB-UniRule"/>
</dbReference>
<comment type="subunit">
    <text evidence="9">Homodimer, forms a heterotetramer with a Cas1 homodimer.</text>
</comment>
<dbReference type="PATRIC" id="fig|1679444.3.peg.1577"/>
<comment type="cofactor">
    <cofactor evidence="1 9">
        <name>Mg(2+)</name>
        <dbReference type="ChEBI" id="CHEBI:18420"/>
    </cofactor>
</comment>
<dbReference type="PANTHER" id="PTHR34405">
    <property type="entry name" value="CRISPR-ASSOCIATED ENDORIBONUCLEASE CAS2"/>
    <property type="match status" value="1"/>
</dbReference>
<reference evidence="12" key="1">
    <citation type="submission" date="2016-09" db="EMBL/GenBank/DDBJ databases">
        <authorList>
            <person name="Koehorst J."/>
        </authorList>
    </citation>
    <scope>NUCLEOTIDE SEQUENCE [LARGE SCALE GENOMIC DNA]</scope>
</reference>
<dbReference type="GO" id="GO:0051607">
    <property type="term" value="P:defense response to virus"/>
    <property type="evidence" value="ECO:0007669"/>
    <property type="project" value="UniProtKB-UniRule"/>
</dbReference>
<dbReference type="AlphaFoldDB" id="A0A1C7P9H5"/>
<keyword evidence="3 9" id="KW-0540">Nuclease</keyword>
<evidence type="ECO:0000256" key="6">
    <source>
        <dbReference type="ARBA" id="ARBA00022801"/>
    </source>
</evidence>
<dbReference type="HAMAP" id="MF_01471">
    <property type="entry name" value="Cas2"/>
    <property type="match status" value="1"/>
</dbReference>
<name>A0A1C7P9H5_9BACT</name>
<keyword evidence="4 9" id="KW-0479">Metal-binding</keyword>
<evidence type="ECO:0000256" key="4">
    <source>
        <dbReference type="ARBA" id="ARBA00022723"/>
    </source>
</evidence>
<dbReference type="GO" id="GO:0043571">
    <property type="term" value="P:maintenance of CRISPR repeat elements"/>
    <property type="evidence" value="ECO:0007669"/>
    <property type="project" value="UniProtKB-UniRule"/>
</dbReference>
<evidence type="ECO:0000256" key="3">
    <source>
        <dbReference type="ARBA" id="ARBA00022722"/>
    </source>
</evidence>
<evidence type="ECO:0000313" key="12">
    <source>
        <dbReference type="Proteomes" id="UP000176204"/>
    </source>
</evidence>
<dbReference type="Proteomes" id="UP000176204">
    <property type="component" value="Chromosome I"/>
</dbReference>
<dbReference type="Gene3D" id="3.30.70.240">
    <property type="match status" value="1"/>
</dbReference>
<dbReference type="PANTHER" id="PTHR34405:SF3">
    <property type="entry name" value="CRISPR-ASSOCIATED ENDORIBONUCLEASE CAS2 3"/>
    <property type="match status" value="1"/>
</dbReference>
<dbReference type="GO" id="GO:0046872">
    <property type="term" value="F:metal ion binding"/>
    <property type="evidence" value="ECO:0007669"/>
    <property type="project" value="UniProtKB-UniRule"/>
</dbReference>
<dbReference type="PIRSF" id="PIRSF032582">
    <property type="entry name" value="Cas2"/>
    <property type="match status" value="1"/>
</dbReference>
<keyword evidence="7 9" id="KW-0460">Magnesium</keyword>
<accession>A0A1C7P9H5</accession>
<keyword evidence="5 9" id="KW-0255">Endonuclease</keyword>
<protein>
    <recommendedName>
        <fullName evidence="9">CRISPR-associated endoribonuclease Cas2</fullName>
        <ecNumber evidence="9">3.1.-.-</ecNumber>
    </recommendedName>
</protein>
<dbReference type="InterPro" id="IPR021127">
    <property type="entry name" value="CRISPR_associated_Cas2"/>
</dbReference>
<evidence type="ECO:0000256" key="5">
    <source>
        <dbReference type="ARBA" id="ARBA00022759"/>
    </source>
</evidence>
<dbReference type="NCBIfam" id="TIGR01573">
    <property type="entry name" value="cas2"/>
    <property type="match status" value="1"/>
</dbReference>
<evidence type="ECO:0000256" key="9">
    <source>
        <dbReference type="HAMAP-Rule" id="MF_01471"/>
    </source>
</evidence>